<dbReference type="CDD" id="cd00156">
    <property type="entry name" value="REC"/>
    <property type="match status" value="1"/>
</dbReference>
<gene>
    <name evidence="3" type="ORF">PYV00_23270</name>
</gene>
<dbReference type="SUPFAM" id="SSF52172">
    <property type="entry name" value="CheY-like"/>
    <property type="match status" value="1"/>
</dbReference>
<sequence length="375" mass="41931">MTTPTDGKVQVLVVDDDSDTEFICKSLSTDRHQIEVSDRAADGLERLNQTDSYDMVVVDYRLDEGTAIDFIAKAKQIRPDIPYLVWSVSSIDNIKKEMHSFELTVFETGIAGFRQKRDVQANPGLMATFLEEAATYYRQQVYNHLKPELVKAFGQLEIALNHTRQVTRSINSITSSNSDLLTGPVEFRLNHIEAILRQLLGYSWKDDPEERSKARSALEEIISQNTLNPVPTEVHASLAQFVRHWDGRPNNRSAVRLSKALTSWSSTEPHQRAIASRTAELVEFLIYSGDREQAKTLSAEVWQHANGNWSEAAKLSCGITHGFALAAAGSPSLAEHLIAGILLEAETVYPKQSYDELARSVFAEFEHLASEARIG</sequence>
<keyword evidence="1" id="KW-0597">Phosphoprotein</keyword>
<name>A0ABT5WXK8_9SPHN</name>
<dbReference type="InterPro" id="IPR011006">
    <property type="entry name" value="CheY-like_superfamily"/>
</dbReference>
<feature type="modified residue" description="4-aspartylphosphate" evidence="1">
    <location>
        <position position="59"/>
    </location>
</feature>
<dbReference type="RefSeq" id="WP_275230743.1">
    <property type="nucleotide sequence ID" value="NZ_JARESE010000093.1"/>
</dbReference>
<evidence type="ECO:0000313" key="3">
    <source>
        <dbReference type="EMBL" id="MDE8654619.1"/>
    </source>
</evidence>
<dbReference type="Gene3D" id="3.40.50.2300">
    <property type="match status" value="1"/>
</dbReference>
<comment type="caution">
    <text evidence="3">The sequence shown here is derived from an EMBL/GenBank/DDBJ whole genome shotgun (WGS) entry which is preliminary data.</text>
</comment>
<feature type="domain" description="Response regulatory" evidence="2">
    <location>
        <begin position="10"/>
        <end position="131"/>
    </location>
</feature>
<protein>
    <submittedName>
        <fullName evidence="3">Response regulator</fullName>
    </submittedName>
</protein>
<evidence type="ECO:0000313" key="4">
    <source>
        <dbReference type="Proteomes" id="UP001216253"/>
    </source>
</evidence>
<proteinExistence type="predicted"/>
<organism evidence="3 4">
    <name type="scientific">Novosphingobium album</name>
    <name type="common">ex Liu et al. 2023</name>
    <dbReference type="NCBI Taxonomy" id="3031130"/>
    <lineage>
        <taxon>Bacteria</taxon>
        <taxon>Pseudomonadati</taxon>
        <taxon>Pseudomonadota</taxon>
        <taxon>Alphaproteobacteria</taxon>
        <taxon>Sphingomonadales</taxon>
        <taxon>Sphingomonadaceae</taxon>
        <taxon>Novosphingobium</taxon>
    </lineage>
</organism>
<evidence type="ECO:0000259" key="2">
    <source>
        <dbReference type="PROSITE" id="PS50110"/>
    </source>
</evidence>
<dbReference type="EMBL" id="JARESE010000093">
    <property type="protein sequence ID" value="MDE8654619.1"/>
    <property type="molecule type" value="Genomic_DNA"/>
</dbReference>
<evidence type="ECO:0000256" key="1">
    <source>
        <dbReference type="PROSITE-ProRule" id="PRU00169"/>
    </source>
</evidence>
<dbReference type="InterPro" id="IPR001789">
    <property type="entry name" value="Sig_transdc_resp-reg_receiver"/>
</dbReference>
<accession>A0ABT5WXK8</accession>
<dbReference type="PROSITE" id="PS50110">
    <property type="entry name" value="RESPONSE_REGULATORY"/>
    <property type="match status" value="1"/>
</dbReference>
<reference evidence="3 4" key="1">
    <citation type="submission" date="2023-03" db="EMBL/GenBank/DDBJ databases">
        <title>NovoSphingobium album sp. nov. isolated from polycyclic aromatic hydrocarbons- and heavy-metal polluted soil.</title>
        <authorList>
            <person name="Liu Z."/>
            <person name="Wang K."/>
        </authorList>
    </citation>
    <scope>NUCLEOTIDE SEQUENCE [LARGE SCALE GENOMIC DNA]</scope>
    <source>
        <strain evidence="3 4">H3SJ31-1</strain>
    </source>
</reference>
<dbReference type="Proteomes" id="UP001216253">
    <property type="component" value="Unassembled WGS sequence"/>
</dbReference>
<keyword evidence="4" id="KW-1185">Reference proteome</keyword>